<name>D7WEP0_9CORY</name>
<feature type="transmembrane region" description="Helical" evidence="1">
    <location>
        <begin position="43"/>
        <end position="65"/>
    </location>
</feature>
<sequence>MKDGRSMKRDKPMKAIVIERLAIGFSLIALALLIGILSDNLRLAAQISAYAGLIWALSLVLKLAMKKNAER</sequence>
<feature type="transmembrane region" description="Helical" evidence="1">
    <location>
        <begin position="21"/>
        <end position="37"/>
    </location>
</feature>
<evidence type="ECO:0000313" key="3">
    <source>
        <dbReference type="Proteomes" id="UP000004208"/>
    </source>
</evidence>
<keyword evidence="1" id="KW-1133">Transmembrane helix</keyword>
<protein>
    <submittedName>
        <fullName evidence="2">Uncharacterized protein</fullName>
    </submittedName>
</protein>
<gene>
    <name evidence="2" type="ORF">HMPREF0291_11274</name>
</gene>
<dbReference type="EMBL" id="ACLJ02000003">
    <property type="protein sequence ID" value="EFK53617.1"/>
    <property type="molecule type" value="Genomic_DNA"/>
</dbReference>
<dbReference type="AlphaFoldDB" id="D7WEP0"/>
<organism evidence="2 3">
    <name type="scientific">Corynebacterium genitalium ATCC 33030</name>
    <dbReference type="NCBI Taxonomy" id="585529"/>
    <lineage>
        <taxon>Bacteria</taxon>
        <taxon>Bacillati</taxon>
        <taxon>Actinomycetota</taxon>
        <taxon>Actinomycetes</taxon>
        <taxon>Mycobacteriales</taxon>
        <taxon>Corynebacteriaceae</taxon>
        <taxon>Corynebacterium</taxon>
    </lineage>
</organism>
<dbReference type="Proteomes" id="UP000004208">
    <property type="component" value="Unassembled WGS sequence"/>
</dbReference>
<keyword evidence="1" id="KW-0812">Transmembrane</keyword>
<accession>D7WEP0</accession>
<comment type="caution">
    <text evidence="2">The sequence shown here is derived from an EMBL/GenBank/DDBJ whole genome shotgun (WGS) entry which is preliminary data.</text>
</comment>
<evidence type="ECO:0000313" key="2">
    <source>
        <dbReference type="EMBL" id="EFK53617.1"/>
    </source>
</evidence>
<dbReference type="HOGENOM" id="CLU_2733160_0_0_11"/>
<keyword evidence="3" id="KW-1185">Reference proteome</keyword>
<reference evidence="2" key="1">
    <citation type="submission" date="2010-06" db="EMBL/GenBank/DDBJ databases">
        <authorList>
            <person name="Muzny D."/>
            <person name="Qin X."/>
            <person name="Buhay C."/>
            <person name="Dugan-Rocha S."/>
            <person name="Ding Y."/>
            <person name="Chen G."/>
            <person name="Hawes A."/>
            <person name="Holder M."/>
            <person name="Jhangiani S."/>
            <person name="Johnson A."/>
            <person name="Khan Z."/>
            <person name="Li Z."/>
            <person name="Liu W."/>
            <person name="Liu X."/>
            <person name="Perez L."/>
            <person name="Shen H."/>
            <person name="Wang Q."/>
            <person name="Watt J."/>
            <person name="Xi L."/>
            <person name="Xin Y."/>
            <person name="Zhou J."/>
            <person name="Deng J."/>
            <person name="Jiang H."/>
            <person name="Liu Y."/>
            <person name="Qu J."/>
            <person name="Song X.-Z."/>
            <person name="Zhang L."/>
            <person name="Villasana D."/>
            <person name="Johnson A."/>
            <person name="Liu J."/>
            <person name="Liyanage D."/>
            <person name="Lorensuhewa L."/>
            <person name="Robinson T."/>
            <person name="Song A."/>
            <person name="Song B.-B."/>
            <person name="Dinh H."/>
            <person name="Thornton R."/>
            <person name="Coyle M."/>
            <person name="Francisco L."/>
            <person name="Jackson L."/>
            <person name="Javaid M."/>
            <person name="Korchina V."/>
            <person name="Kovar C."/>
            <person name="Mata R."/>
            <person name="Mathew T."/>
            <person name="Ngo R."/>
            <person name="Nguyen L."/>
            <person name="Nguyen N."/>
            <person name="Okwuonu G."/>
            <person name="Ongeri F."/>
            <person name="Pham C."/>
            <person name="Simmons D."/>
            <person name="Wilczek-Boney K."/>
            <person name="Hale W."/>
            <person name="Jakkamsetti A."/>
            <person name="Pham P."/>
            <person name="Ruth R."/>
            <person name="San Lucas F."/>
            <person name="Warren J."/>
            <person name="Zhang J."/>
            <person name="Zhao Z."/>
            <person name="Zhou C."/>
            <person name="Zhu D."/>
            <person name="Lee S."/>
            <person name="Bess C."/>
            <person name="Blankenburg K."/>
            <person name="Forbes L."/>
            <person name="Fu Q."/>
            <person name="Gubbala S."/>
            <person name="Hirani K."/>
            <person name="Jayaseelan J.C."/>
            <person name="Lara F."/>
            <person name="Munidasa M."/>
            <person name="Palculict T."/>
            <person name="Patil S."/>
            <person name="Pu L.-L."/>
            <person name="Saada N."/>
            <person name="Tang L."/>
            <person name="Weissenberger G."/>
            <person name="Zhu Y."/>
            <person name="Hemphill L."/>
            <person name="Shang Y."/>
            <person name="Youmans B."/>
            <person name="Ayvaz T."/>
            <person name="Ross M."/>
            <person name="Santibanez J."/>
            <person name="Aqrawi P."/>
            <person name="Gross S."/>
            <person name="Joshi V."/>
            <person name="Fowler G."/>
            <person name="Nazareth L."/>
            <person name="Reid J."/>
            <person name="Worley K."/>
            <person name="Petrosino J."/>
            <person name="Highlander S."/>
            <person name="Gibbs R."/>
        </authorList>
    </citation>
    <scope>NUCLEOTIDE SEQUENCE [LARGE SCALE GENOMIC DNA]</scope>
    <source>
        <strain evidence="2">ATCC 33030</strain>
    </source>
</reference>
<proteinExistence type="predicted"/>
<keyword evidence="1" id="KW-0472">Membrane</keyword>
<evidence type="ECO:0000256" key="1">
    <source>
        <dbReference type="SAM" id="Phobius"/>
    </source>
</evidence>